<dbReference type="SUPFAM" id="SSF52087">
    <property type="entry name" value="CRAL/TRIO domain"/>
    <property type="match status" value="1"/>
</dbReference>
<dbReference type="InterPro" id="IPR036865">
    <property type="entry name" value="CRAL-TRIO_dom_sf"/>
</dbReference>
<protein>
    <recommendedName>
        <fullName evidence="1">CRAL-TRIO domain-containing protein</fullName>
    </recommendedName>
</protein>
<evidence type="ECO:0000259" key="1">
    <source>
        <dbReference type="PROSITE" id="PS50191"/>
    </source>
</evidence>
<proteinExistence type="predicted"/>
<sequence>MNEPPEVEEQDEFELHFKDLKSRMKLIASADPDQYLSDLSLRRYLNAFGDADKAFHAILKTNKWRREYGVKDLTKDHPVMRRYIGENKAIILDYRDGLGRPVIYIPAKNYNSSSRNLDEMTKFIVYCLEEASNMCVEDFTDDICLVFDLSGFNISSIDYQLVKNIIWLISKHYPERLGVCLILNASSMFSGCWTIIKGWLNKKTTQKVHFIDNEEQLSRYLLPAIIPEEV</sequence>
<name>A0A9P0L9W3_ACAOB</name>
<dbReference type="EMBL" id="CAKOFQ010007116">
    <property type="protein sequence ID" value="CAH1991503.1"/>
    <property type="molecule type" value="Genomic_DNA"/>
</dbReference>
<gene>
    <name evidence="2" type="ORF">ACAOBT_LOCUS20312</name>
</gene>
<dbReference type="InterPro" id="IPR052432">
    <property type="entry name" value="PITP/CRAL-TRIO"/>
</dbReference>
<dbReference type="PANTHER" id="PTHR46590">
    <property type="entry name" value="PHOSPHATIDYLINOSITOL TRANSFER PROTEIN CSR1-RELATED"/>
    <property type="match status" value="1"/>
</dbReference>
<organism evidence="2 3">
    <name type="scientific">Acanthoscelides obtectus</name>
    <name type="common">Bean weevil</name>
    <name type="synonym">Bruchus obtectus</name>
    <dbReference type="NCBI Taxonomy" id="200917"/>
    <lineage>
        <taxon>Eukaryota</taxon>
        <taxon>Metazoa</taxon>
        <taxon>Ecdysozoa</taxon>
        <taxon>Arthropoda</taxon>
        <taxon>Hexapoda</taxon>
        <taxon>Insecta</taxon>
        <taxon>Pterygota</taxon>
        <taxon>Neoptera</taxon>
        <taxon>Endopterygota</taxon>
        <taxon>Coleoptera</taxon>
        <taxon>Polyphaga</taxon>
        <taxon>Cucujiformia</taxon>
        <taxon>Chrysomeloidea</taxon>
        <taxon>Chrysomelidae</taxon>
        <taxon>Bruchinae</taxon>
        <taxon>Bruchini</taxon>
        <taxon>Acanthoscelides</taxon>
    </lineage>
</organism>
<dbReference type="InterPro" id="IPR036273">
    <property type="entry name" value="CRAL/TRIO_N_dom_sf"/>
</dbReference>
<reference evidence="2" key="1">
    <citation type="submission" date="2022-03" db="EMBL/GenBank/DDBJ databases">
        <authorList>
            <person name="Sayadi A."/>
        </authorList>
    </citation>
    <scope>NUCLEOTIDE SEQUENCE</scope>
</reference>
<dbReference type="PROSITE" id="PS50191">
    <property type="entry name" value="CRAL_TRIO"/>
    <property type="match status" value="1"/>
</dbReference>
<dbReference type="Proteomes" id="UP001152888">
    <property type="component" value="Unassembled WGS sequence"/>
</dbReference>
<dbReference type="SUPFAM" id="SSF46938">
    <property type="entry name" value="CRAL/TRIO N-terminal domain"/>
    <property type="match status" value="1"/>
</dbReference>
<dbReference type="AlphaFoldDB" id="A0A9P0L9W3"/>
<comment type="caution">
    <text evidence="2">The sequence shown here is derived from an EMBL/GenBank/DDBJ whole genome shotgun (WGS) entry which is preliminary data.</text>
</comment>
<evidence type="ECO:0000313" key="2">
    <source>
        <dbReference type="EMBL" id="CAH1991503.1"/>
    </source>
</evidence>
<dbReference type="PANTHER" id="PTHR46590:SF4">
    <property type="entry name" value="CRAL-TRIO DOMAIN-CONTAINING PROTEIN"/>
    <property type="match status" value="1"/>
</dbReference>
<dbReference type="Gene3D" id="3.40.525.10">
    <property type="entry name" value="CRAL-TRIO lipid binding domain"/>
    <property type="match status" value="1"/>
</dbReference>
<dbReference type="Pfam" id="PF00650">
    <property type="entry name" value="CRAL_TRIO"/>
    <property type="match status" value="1"/>
</dbReference>
<accession>A0A9P0L9W3</accession>
<feature type="domain" description="CRAL-TRIO" evidence="1">
    <location>
        <begin position="80"/>
        <end position="230"/>
    </location>
</feature>
<keyword evidence="3" id="KW-1185">Reference proteome</keyword>
<dbReference type="OrthoDB" id="75724at2759"/>
<dbReference type="SMART" id="SM00516">
    <property type="entry name" value="SEC14"/>
    <property type="match status" value="1"/>
</dbReference>
<evidence type="ECO:0000313" key="3">
    <source>
        <dbReference type="Proteomes" id="UP001152888"/>
    </source>
</evidence>
<dbReference type="CDD" id="cd00170">
    <property type="entry name" value="SEC14"/>
    <property type="match status" value="1"/>
</dbReference>
<dbReference type="InterPro" id="IPR001251">
    <property type="entry name" value="CRAL-TRIO_dom"/>
</dbReference>